<keyword evidence="3" id="KW-1185">Reference proteome</keyword>
<keyword evidence="1" id="KW-0472">Membrane</keyword>
<accession>K8P132</accession>
<dbReference type="EMBL" id="AGWY01000011">
    <property type="protein sequence ID" value="EKS35146.1"/>
    <property type="molecule type" value="Genomic_DNA"/>
</dbReference>
<organism evidence="2 3">
    <name type="scientific">Afipia clevelandensis ATCC 49720</name>
    <dbReference type="NCBI Taxonomy" id="883079"/>
    <lineage>
        <taxon>Bacteria</taxon>
        <taxon>Pseudomonadati</taxon>
        <taxon>Pseudomonadota</taxon>
        <taxon>Alphaproteobacteria</taxon>
        <taxon>Hyphomicrobiales</taxon>
        <taxon>Nitrobacteraceae</taxon>
        <taxon>Afipia</taxon>
    </lineage>
</organism>
<evidence type="ECO:0000313" key="3">
    <source>
        <dbReference type="Proteomes" id="UP000001095"/>
    </source>
</evidence>
<dbReference type="AlphaFoldDB" id="K8P132"/>
<sequence>MKLIEKIAEDRPLRYAFAGMAILLMFGMVMS</sequence>
<dbReference type="HOGENOM" id="CLU_218265_0_0_5"/>
<name>K8P132_9BRAD</name>
<dbReference type="PATRIC" id="fig|883079.3.peg.2461"/>
<evidence type="ECO:0000256" key="1">
    <source>
        <dbReference type="SAM" id="Phobius"/>
    </source>
</evidence>
<keyword evidence="1" id="KW-1133">Transmembrane helix</keyword>
<evidence type="ECO:0000313" key="2">
    <source>
        <dbReference type="EMBL" id="EKS35146.1"/>
    </source>
</evidence>
<keyword evidence="1" id="KW-0812">Transmembrane</keyword>
<comment type="caution">
    <text evidence="2">The sequence shown here is derived from an EMBL/GenBank/DDBJ whole genome shotgun (WGS) entry which is preliminary data.</text>
</comment>
<dbReference type="Proteomes" id="UP000001095">
    <property type="component" value="Unassembled WGS sequence"/>
</dbReference>
<feature type="transmembrane region" description="Helical" evidence="1">
    <location>
        <begin position="12"/>
        <end position="30"/>
    </location>
</feature>
<proteinExistence type="predicted"/>
<protein>
    <submittedName>
        <fullName evidence="2">Uncharacterized protein</fullName>
    </submittedName>
</protein>
<gene>
    <name evidence="2" type="ORF">HMPREF9696_02418</name>
</gene>
<reference evidence="2 3" key="1">
    <citation type="submission" date="2012-04" db="EMBL/GenBank/DDBJ databases">
        <title>The Genome Sequence of Afipia clevelandensis ATCC 49720.</title>
        <authorList>
            <consortium name="The Broad Institute Genome Sequencing Platform"/>
            <person name="Earl A."/>
            <person name="Ward D."/>
            <person name="Feldgarden M."/>
            <person name="Gevers D."/>
            <person name="Huys G."/>
            <person name="Walker B."/>
            <person name="Young S.K."/>
            <person name="Zeng Q."/>
            <person name="Gargeya S."/>
            <person name="Fitzgerald M."/>
            <person name="Haas B."/>
            <person name="Abouelleil A."/>
            <person name="Alvarado L."/>
            <person name="Arachchi H.M."/>
            <person name="Berlin A."/>
            <person name="Chapman S.B."/>
            <person name="Goldberg J."/>
            <person name="Griggs A."/>
            <person name="Gujja S."/>
            <person name="Hansen M."/>
            <person name="Howarth C."/>
            <person name="Imamovic A."/>
            <person name="Larimer J."/>
            <person name="McCowen C."/>
            <person name="Montmayeur A."/>
            <person name="Murphy C."/>
            <person name="Neiman D."/>
            <person name="Pearson M."/>
            <person name="Priest M."/>
            <person name="Roberts A."/>
            <person name="Saif S."/>
            <person name="Shea T."/>
            <person name="Sisk P."/>
            <person name="Sykes S."/>
            <person name="Wortman J."/>
            <person name="Nusbaum C."/>
            <person name="Birren B."/>
        </authorList>
    </citation>
    <scope>NUCLEOTIDE SEQUENCE [LARGE SCALE GENOMIC DNA]</scope>
    <source>
        <strain evidence="2 3">ATCC 49720</strain>
    </source>
</reference>